<dbReference type="Pfam" id="PF10545">
    <property type="entry name" value="MADF_DNA_bdg"/>
    <property type="match status" value="1"/>
</dbReference>
<organism evidence="3 4">
    <name type="scientific">Mycetomoellerius zeteki</name>
    <dbReference type="NCBI Taxonomy" id="64791"/>
    <lineage>
        <taxon>Eukaryota</taxon>
        <taxon>Metazoa</taxon>
        <taxon>Ecdysozoa</taxon>
        <taxon>Arthropoda</taxon>
        <taxon>Hexapoda</taxon>
        <taxon>Insecta</taxon>
        <taxon>Pterygota</taxon>
        <taxon>Neoptera</taxon>
        <taxon>Endopterygota</taxon>
        <taxon>Hymenoptera</taxon>
        <taxon>Apocrita</taxon>
        <taxon>Aculeata</taxon>
        <taxon>Formicoidea</taxon>
        <taxon>Formicidae</taxon>
        <taxon>Myrmicinae</taxon>
        <taxon>Mycetomoellerius</taxon>
    </lineage>
</organism>
<dbReference type="OrthoDB" id="7552270at2759"/>
<feature type="domain" description="MADF" evidence="2">
    <location>
        <begin position="45"/>
        <end position="143"/>
    </location>
</feature>
<gene>
    <name evidence="3" type="ORF">ALC60_08614</name>
</gene>
<evidence type="ECO:0000259" key="2">
    <source>
        <dbReference type="PROSITE" id="PS51029"/>
    </source>
</evidence>
<evidence type="ECO:0000313" key="4">
    <source>
        <dbReference type="Proteomes" id="UP000075809"/>
    </source>
</evidence>
<protein>
    <recommendedName>
        <fullName evidence="2">MADF domain-containing protein</fullName>
    </recommendedName>
</protein>
<dbReference type="Proteomes" id="UP000075809">
    <property type="component" value="Unassembled WGS sequence"/>
</dbReference>
<dbReference type="PROSITE" id="PS51029">
    <property type="entry name" value="MADF"/>
    <property type="match status" value="1"/>
</dbReference>
<dbReference type="AlphaFoldDB" id="A0A151WVR6"/>
<proteinExistence type="predicted"/>
<evidence type="ECO:0000313" key="3">
    <source>
        <dbReference type="EMBL" id="KYQ52000.1"/>
    </source>
</evidence>
<dbReference type="GO" id="GO:0005634">
    <property type="term" value="C:nucleus"/>
    <property type="evidence" value="ECO:0007669"/>
    <property type="project" value="TreeGrafter"/>
</dbReference>
<keyword evidence="4" id="KW-1185">Reference proteome</keyword>
<dbReference type="PANTHER" id="PTHR12243">
    <property type="entry name" value="MADF DOMAIN TRANSCRIPTION FACTOR"/>
    <property type="match status" value="1"/>
</dbReference>
<accession>A0A151WVR6</accession>
<dbReference type="KEGG" id="mzt:108725524"/>
<dbReference type="STRING" id="64791.A0A151WVR6"/>
<dbReference type="SMART" id="SM00595">
    <property type="entry name" value="MADF"/>
    <property type="match status" value="1"/>
</dbReference>
<dbReference type="InterPro" id="IPR039353">
    <property type="entry name" value="TF_Adf1"/>
</dbReference>
<dbReference type="GO" id="GO:0005667">
    <property type="term" value="C:transcription regulator complex"/>
    <property type="evidence" value="ECO:0007669"/>
    <property type="project" value="TreeGrafter"/>
</dbReference>
<sequence length="307" mass="36431">MLSVTLEVNCKMEDHPYTTLNSFTYVDCVKSSSENVIEGKESDDFLIQLYKERRYLYDKSHKDFQNKQIKENAWFEISTIMQQKNLGKRYTPKYCQTRCTSLRDQYSREKRNIRNNFKNGSTCSKRRTFPFFTQLSFLDNFIKRRRTFSNVERNRNALQSIKDTEVVTHEDNNNNESTSESEDEQQNTVKVPQKRIISMFQDTPRDMENLEQVYDRDSNRTKQINGLRFKRRKIEESKSIDDTLTNISKTILNFLKSTKKNTTDNIKTIDQSFANYIRVHLENISEPEKTVRKKMIIDALTAPLPKK</sequence>
<dbReference type="EMBL" id="KQ982691">
    <property type="protein sequence ID" value="KYQ52000.1"/>
    <property type="molecule type" value="Genomic_DNA"/>
</dbReference>
<dbReference type="PANTHER" id="PTHR12243:SF67">
    <property type="entry name" value="COREPRESSOR OF PANGOLIN, ISOFORM A-RELATED"/>
    <property type="match status" value="1"/>
</dbReference>
<dbReference type="InterPro" id="IPR006578">
    <property type="entry name" value="MADF-dom"/>
</dbReference>
<feature type="region of interest" description="Disordered" evidence="1">
    <location>
        <begin position="160"/>
        <end position="190"/>
    </location>
</feature>
<feature type="compositionally biased region" description="Basic and acidic residues" evidence="1">
    <location>
        <begin position="162"/>
        <end position="172"/>
    </location>
</feature>
<name>A0A151WVR6_9HYME</name>
<evidence type="ECO:0000256" key="1">
    <source>
        <dbReference type="SAM" id="MobiDB-lite"/>
    </source>
</evidence>
<dbReference type="GO" id="GO:0006357">
    <property type="term" value="P:regulation of transcription by RNA polymerase II"/>
    <property type="evidence" value="ECO:0007669"/>
    <property type="project" value="TreeGrafter"/>
</dbReference>
<reference evidence="3 4" key="1">
    <citation type="submission" date="2015-09" db="EMBL/GenBank/DDBJ databases">
        <title>Trachymyrmex zeteki WGS genome.</title>
        <authorList>
            <person name="Nygaard S."/>
            <person name="Hu H."/>
            <person name="Boomsma J."/>
            <person name="Zhang G."/>
        </authorList>
    </citation>
    <scope>NUCLEOTIDE SEQUENCE [LARGE SCALE GENOMIC DNA]</scope>
    <source>
        <strain evidence="3">Tzet28-1</strain>
        <tissue evidence="3">Whole body</tissue>
    </source>
</reference>